<feature type="transmembrane region" description="Helical" evidence="10">
    <location>
        <begin position="202"/>
        <end position="223"/>
    </location>
</feature>
<reference evidence="13" key="1">
    <citation type="submission" date="2025-08" db="UniProtKB">
        <authorList>
            <consortium name="RefSeq"/>
        </authorList>
    </citation>
    <scope>IDENTIFICATION</scope>
</reference>
<dbReference type="PROSITE" id="PS00980">
    <property type="entry name" value="G_PROTEIN_RECEP_F3_2"/>
    <property type="match status" value="1"/>
</dbReference>
<keyword evidence="12" id="KW-1185">Reference proteome</keyword>
<feature type="non-terminal residue" evidence="13">
    <location>
        <position position="1"/>
    </location>
</feature>
<keyword evidence="4 10" id="KW-1133">Transmembrane helix</keyword>
<keyword evidence="8" id="KW-0325">Glycoprotein</keyword>
<evidence type="ECO:0000259" key="11">
    <source>
        <dbReference type="PROSITE" id="PS50259"/>
    </source>
</evidence>
<keyword evidence="5" id="KW-0297">G-protein coupled receptor</keyword>
<feature type="non-terminal residue" evidence="13">
    <location>
        <position position="351"/>
    </location>
</feature>
<keyword evidence="6 10" id="KW-0472">Membrane</keyword>
<dbReference type="SUPFAM" id="SSF53822">
    <property type="entry name" value="Periplasmic binding protein-like I"/>
    <property type="match status" value="1"/>
</dbReference>
<evidence type="ECO:0000256" key="3">
    <source>
        <dbReference type="ARBA" id="ARBA00022692"/>
    </source>
</evidence>
<organism evidence="12 13">
    <name type="scientific">Priapulus caudatus</name>
    <name type="common">Priapulid worm</name>
    <dbReference type="NCBI Taxonomy" id="37621"/>
    <lineage>
        <taxon>Eukaryota</taxon>
        <taxon>Metazoa</taxon>
        <taxon>Ecdysozoa</taxon>
        <taxon>Scalidophora</taxon>
        <taxon>Priapulida</taxon>
        <taxon>Priapulimorpha</taxon>
        <taxon>Priapulimorphida</taxon>
        <taxon>Priapulidae</taxon>
        <taxon>Priapulus</taxon>
    </lineage>
</organism>
<dbReference type="InterPro" id="IPR038550">
    <property type="entry name" value="GPCR_3_9-Cys_sf"/>
</dbReference>
<evidence type="ECO:0000313" key="13">
    <source>
        <dbReference type="RefSeq" id="XP_014679765.1"/>
    </source>
</evidence>
<dbReference type="Proteomes" id="UP000695022">
    <property type="component" value="Unplaced"/>
</dbReference>
<keyword evidence="9" id="KW-0807">Transducer</keyword>
<evidence type="ECO:0000256" key="2">
    <source>
        <dbReference type="ARBA" id="ARBA00022475"/>
    </source>
</evidence>
<gene>
    <name evidence="13" type="primary">LOC106819680</name>
</gene>
<feature type="domain" description="G-protein coupled receptors family 3 profile" evidence="11">
    <location>
        <begin position="132"/>
        <end position="351"/>
    </location>
</feature>
<dbReference type="Gene3D" id="2.10.50.30">
    <property type="entry name" value="GPCR, family 3, nine cysteines domain"/>
    <property type="match status" value="1"/>
</dbReference>
<dbReference type="PROSITE" id="PS50259">
    <property type="entry name" value="G_PROTEIN_RECEP_F3_4"/>
    <property type="match status" value="1"/>
</dbReference>
<evidence type="ECO:0000256" key="8">
    <source>
        <dbReference type="ARBA" id="ARBA00023180"/>
    </source>
</evidence>
<evidence type="ECO:0000256" key="6">
    <source>
        <dbReference type="ARBA" id="ARBA00023136"/>
    </source>
</evidence>
<dbReference type="InterPro" id="IPR011500">
    <property type="entry name" value="GPCR_3_9-Cys_dom"/>
</dbReference>
<evidence type="ECO:0000256" key="5">
    <source>
        <dbReference type="ARBA" id="ARBA00023040"/>
    </source>
</evidence>
<dbReference type="InterPro" id="IPR028082">
    <property type="entry name" value="Peripla_BP_I"/>
</dbReference>
<dbReference type="InterPro" id="IPR017979">
    <property type="entry name" value="GPCR_3_CS"/>
</dbReference>
<dbReference type="PANTHER" id="PTHR24060">
    <property type="entry name" value="METABOTROPIC GLUTAMATE RECEPTOR"/>
    <property type="match status" value="1"/>
</dbReference>
<comment type="subcellular location">
    <subcellularLocation>
        <location evidence="1">Cell membrane</location>
        <topology evidence="1">Multi-pass membrane protein</topology>
    </subcellularLocation>
</comment>
<dbReference type="GeneID" id="106819680"/>
<proteinExistence type="predicted"/>
<sequence length="351" mass="39351">WGGSQVQFDERGDGLGRYDIMNFRRDNETGDYAYVTVGRWDKGLHLTADDIDFGRGRSAPPPSQCSNACGPGEVKKIQQGETCCWFCQKCAPYEYLLDELTCRDCGYGRWPLGAKNGCYGLEQKYMQWYSVYAIVPMVIAIAGVCLTLATIAIFVRNNDTAIVKASGRELSYMLLGGILVSYLMSFALLAKPSPRVCGLQRFGVGFGFCMMYAALLTKTNRISRIFDSASKSAKRPGYISPRSQVLIASVLTSVQVVATVIWLVIEPPRTRPFYPSRVEVILKCKMEDSAFLVSLVYVMMLIITCTVYAVKTRKIPENFNESKFIGFTMYTTCIVWLAFVPIYFGTNKEFE</sequence>
<dbReference type="InterPro" id="IPR017978">
    <property type="entry name" value="GPCR_3_C"/>
</dbReference>
<feature type="transmembrane region" description="Helical" evidence="10">
    <location>
        <begin position="322"/>
        <end position="344"/>
    </location>
</feature>
<name>A0ABM1F5P4_PRICU</name>
<feature type="transmembrane region" description="Helical" evidence="10">
    <location>
        <begin position="170"/>
        <end position="190"/>
    </location>
</feature>
<dbReference type="RefSeq" id="XP_014679765.1">
    <property type="nucleotide sequence ID" value="XM_014824279.1"/>
</dbReference>
<dbReference type="PRINTS" id="PR00248">
    <property type="entry name" value="GPCRMGR"/>
</dbReference>
<evidence type="ECO:0000256" key="4">
    <source>
        <dbReference type="ARBA" id="ARBA00022989"/>
    </source>
</evidence>
<dbReference type="InterPro" id="IPR050726">
    <property type="entry name" value="mGluR"/>
</dbReference>
<protein>
    <submittedName>
        <fullName evidence="13">Metabotropic glutamate receptor-like</fullName>
    </submittedName>
</protein>
<evidence type="ECO:0000256" key="9">
    <source>
        <dbReference type="ARBA" id="ARBA00023224"/>
    </source>
</evidence>
<feature type="transmembrane region" description="Helical" evidence="10">
    <location>
        <begin position="129"/>
        <end position="155"/>
    </location>
</feature>
<dbReference type="PROSITE" id="PS00981">
    <property type="entry name" value="G_PROTEIN_RECEP_F3_3"/>
    <property type="match status" value="1"/>
</dbReference>
<dbReference type="Pfam" id="PF07562">
    <property type="entry name" value="NCD3G"/>
    <property type="match status" value="1"/>
</dbReference>
<feature type="transmembrane region" description="Helical" evidence="10">
    <location>
        <begin position="290"/>
        <end position="310"/>
    </location>
</feature>
<feature type="transmembrane region" description="Helical" evidence="10">
    <location>
        <begin position="244"/>
        <end position="265"/>
    </location>
</feature>
<dbReference type="Gene3D" id="3.40.50.2300">
    <property type="match status" value="2"/>
</dbReference>
<keyword evidence="3 10" id="KW-0812">Transmembrane</keyword>
<accession>A0ABM1F5P4</accession>
<dbReference type="Pfam" id="PF00003">
    <property type="entry name" value="7tm_3"/>
    <property type="match status" value="1"/>
</dbReference>
<dbReference type="InterPro" id="IPR000337">
    <property type="entry name" value="GPCR_3"/>
</dbReference>
<keyword evidence="7" id="KW-0675">Receptor</keyword>
<evidence type="ECO:0000256" key="10">
    <source>
        <dbReference type="SAM" id="Phobius"/>
    </source>
</evidence>
<evidence type="ECO:0000313" key="12">
    <source>
        <dbReference type="Proteomes" id="UP000695022"/>
    </source>
</evidence>
<keyword evidence="2" id="KW-1003">Cell membrane</keyword>
<evidence type="ECO:0000256" key="1">
    <source>
        <dbReference type="ARBA" id="ARBA00004651"/>
    </source>
</evidence>
<evidence type="ECO:0000256" key="7">
    <source>
        <dbReference type="ARBA" id="ARBA00023170"/>
    </source>
</evidence>